<dbReference type="PANTHER" id="PTHR34136">
    <property type="match status" value="1"/>
</dbReference>
<dbReference type="InterPro" id="IPR004629">
    <property type="entry name" value="WecG_TagA_CpsF"/>
</dbReference>
<dbReference type="InterPro" id="IPR058548">
    <property type="entry name" value="MlaB-like_STAS"/>
</dbReference>
<keyword evidence="5" id="KW-1185">Reference proteome</keyword>
<dbReference type="EC" id="2.4.1.187" evidence="4"/>
<dbReference type="NCBIfam" id="TIGR00696">
    <property type="entry name" value="wecG_tagA_cpsF"/>
    <property type="match status" value="1"/>
</dbReference>
<comment type="caution">
    <text evidence="4">The sequence shown here is derived from an EMBL/GenBank/DDBJ whole genome shotgun (WGS) entry which is preliminary data.</text>
</comment>
<dbReference type="AlphaFoldDB" id="A0A840ZSD3"/>
<dbReference type="RefSeq" id="WP_183574028.1">
    <property type="nucleotide sequence ID" value="NZ_JACHOP010000040.1"/>
</dbReference>
<dbReference type="SUPFAM" id="SSF52091">
    <property type="entry name" value="SpoIIaa-like"/>
    <property type="match status" value="1"/>
</dbReference>
<dbReference type="EMBL" id="JACHOP010000040">
    <property type="protein sequence ID" value="MBB5760250.1"/>
    <property type="molecule type" value="Genomic_DNA"/>
</dbReference>
<proteinExistence type="predicted"/>
<protein>
    <submittedName>
        <fullName evidence="4">N-acetylglucosaminyldiphosphoundecaprenol N-acetyl-beta-D-mannosaminyltransferase</fullName>
        <ecNumber evidence="4">2.4.1.187</ecNumber>
    </submittedName>
</protein>
<reference evidence="4 5" key="1">
    <citation type="submission" date="2020-08" db="EMBL/GenBank/DDBJ databases">
        <title>Genomic Encyclopedia of Type Strains, Phase IV (KMG-IV): sequencing the most valuable type-strain genomes for metagenomic binning, comparative biology and taxonomic classification.</title>
        <authorList>
            <person name="Goeker M."/>
        </authorList>
    </citation>
    <scope>NUCLEOTIDE SEQUENCE [LARGE SCALE GENOMIC DNA]</scope>
    <source>
        <strain evidence="4 5">DSM 2163</strain>
    </source>
</reference>
<organism evidence="4 5">
    <name type="scientific">Methylorubrum rhodinum</name>
    <dbReference type="NCBI Taxonomy" id="29428"/>
    <lineage>
        <taxon>Bacteria</taxon>
        <taxon>Pseudomonadati</taxon>
        <taxon>Pseudomonadota</taxon>
        <taxon>Alphaproteobacteria</taxon>
        <taxon>Hyphomicrobiales</taxon>
        <taxon>Methylobacteriaceae</taxon>
        <taxon>Methylorubrum</taxon>
    </lineage>
</organism>
<dbReference type="InterPro" id="IPR002645">
    <property type="entry name" value="STAS_dom"/>
</dbReference>
<dbReference type="CDD" id="cd06533">
    <property type="entry name" value="Glyco_transf_WecG_TagA"/>
    <property type="match status" value="1"/>
</dbReference>
<evidence type="ECO:0000313" key="4">
    <source>
        <dbReference type="EMBL" id="MBB5760250.1"/>
    </source>
</evidence>
<dbReference type="Gene3D" id="3.30.750.24">
    <property type="entry name" value="STAS domain"/>
    <property type="match status" value="1"/>
</dbReference>
<gene>
    <name evidence="4" type="ORF">HNR00_004999</name>
</gene>
<dbReference type="CDD" id="cd07043">
    <property type="entry name" value="STAS_anti-anti-sigma_factors"/>
    <property type="match status" value="1"/>
</dbReference>
<evidence type="ECO:0000259" key="3">
    <source>
        <dbReference type="PROSITE" id="PS50801"/>
    </source>
</evidence>
<name>A0A840ZSD3_9HYPH</name>
<evidence type="ECO:0000256" key="1">
    <source>
        <dbReference type="ARBA" id="ARBA00022676"/>
    </source>
</evidence>
<keyword evidence="2 4" id="KW-0808">Transferase</keyword>
<accession>A0A840ZSD3</accession>
<keyword evidence="1 4" id="KW-0328">Glycosyltransferase</keyword>
<dbReference type="GO" id="GO:0047244">
    <property type="term" value="F:N-acetylglucosaminyldiphosphoundecaprenol N-acetyl-beta-D-mannosaminyltransferase activity"/>
    <property type="evidence" value="ECO:0007669"/>
    <property type="project" value="UniProtKB-EC"/>
</dbReference>
<dbReference type="PANTHER" id="PTHR34136:SF1">
    <property type="entry name" value="UDP-N-ACETYL-D-MANNOSAMINURONIC ACID TRANSFERASE"/>
    <property type="match status" value="1"/>
</dbReference>
<dbReference type="Pfam" id="PF13466">
    <property type="entry name" value="STAS_2"/>
    <property type="match status" value="1"/>
</dbReference>
<dbReference type="Pfam" id="PF03808">
    <property type="entry name" value="Glyco_tran_WecG"/>
    <property type="match status" value="1"/>
</dbReference>
<evidence type="ECO:0000256" key="2">
    <source>
        <dbReference type="ARBA" id="ARBA00022679"/>
    </source>
</evidence>
<dbReference type="Proteomes" id="UP000583454">
    <property type="component" value="Unassembled WGS sequence"/>
</dbReference>
<dbReference type="PROSITE" id="PS50801">
    <property type="entry name" value="STAS"/>
    <property type="match status" value="1"/>
</dbReference>
<sequence>MTLDNVAMDEVLAVVREAVRTRRPCTIATPNLNFVVRAASDPAFRASILRSDLSLVDGMPLVWAGRWFGVPVKGRLTGADLFERLRRSRDPAERLDVYLFGGPDGIARLAADRLNAEGGGLRCVGYRSPGYGSVEAISHPDIIREINASGADFLLVALGAEKGQSWIERNRAALEVPVVSHLGAVINFTAGTVRRAPVRVQRAGLEWAWRIYREPALWRRYLSDGSAALAMLARTSWNAGMARLPFPRGSGAVLSAVEVVEGEREVVIRIDGDWRAPGLGPLRAALQAQAGSSKCLSLDLGAATGLDSAAVALLTLLRQARLDAGRGWHVTGVSPRLSRLCRSYGADDLID</sequence>
<dbReference type="InterPro" id="IPR036513">
    <property type="entry name" value="STAS_dom_sf"/>
</dbReference>
<evidence type="ECO:0000313" key="5">
    <source>
        <dbReference type="Proteomes" id="UP000583454"/>
    </source>
</evidence>
<feature type="domain" description="STAS" evidence="3">
    <location>
        <begin position="255"/>
        <end position="351"/>
    </location>
</feature>